<name>A0ABQ9EYD0_TEGGR</name>
<sequence>MIETNTIYCKELYFVAKLAFKNNVKKIAPEYYDNLPSYTSWVKVIYDFIMDPEVGPYSRVRRHFALSNVIKIGSKSRKIEENCGYDDVSNKPVLVLYTLDTNEMFLKCHPRFVFEFVIHYSITRLNNIKKINIKQLILLHWWLEHPLEPKPCFARTVSSELNIRKEQEHCFARTVGLTSVKNRNIFLLQQWFEHPKRAGTLFC</sequence>
<accession>A0ABQ9EYD0</accession>
<evidence type="ECO:0000313" key="2">
    <source>
        <dbReference type="Proteomes" id="UP001217089"/>
    </source>
</evidence>
<organism evidence="1 2">
    <name type="scientific">Tegillarca granosa</name>
    <name type="common">Malaysian cockle</name>
    <name type="synonym">Anadara granosa</name>
    <dbReference type="NCBI Taxonomy" id="220873"/>
    <lineage>
        <taxon>Eukaryota</taxon>
        <taxon>Metazoa</taxon>
        <taxon>Spiralia</taxon>
        <taxon>Lophotrochozoa</taxon>
        <taxon>Mollusca</taxon>
        <taxon>Bivalvia</taxon>
        <taxon>Autobranchia</taxon>
        <taxon>Pteriomorphia</taxon>
        <taxon>Arcoida</taxon>
        <taxon>Arcoidea</taxon>
        <taxon>Arcidae</taxon>
        <taxon>Tegillarca</taxon>
    </lineage>
</organism>
<keyword evidence="2" id="KW-1185">Reference proteome</keyword>
<reference evidence="1 2" key="1">
    <citation type="submission" date="2022-12" db="EMBL/GenBank/DDBJ databases">
        <title>Chromosome-level genome of Tegillarca granosa.</title>
        <authorList>
            <person name="Kim J."/>
        </authorList>
    </citation>
    <scope>NUCLEOTIDE SEQUENCE [LARGE SCALE GENOMIC DNA]</scope>
    <source>
        <strain evidence="1">Teg-2019</strain>
        <tissue evidence="1">Adductor muscle</tissue>
    </source>
</reference>
<proteinExistence type="predicted"/>
<protein>
    <submittedName>
        <fullName evidence="1">Uncharacterized protein</fullName>
    </submittedName>
</protein>
<dbReference type="Proteomes" id="UP001217089">
    <property type="component" value="Unassembled WGS sequence"/>
</dbReference>
<dbReference type="EMBL" id="JARBDR010000657">
    <property type="protein sequence ID" value="KAJ8308622.1"/>
    <property type="molecule type" value="Genomic_DNA"/>
</dbReference>
<dbReference type="PANTHER" id="PTHR12879">
    <property type="entry name" value="SPHINGOLIPID DELTA 4 DESATURASE/C-4 HYDROXYLASE PROTEIN DES2"/>
    <property type="match status" value="1"/>
</dbReference>
<evidence type="ECO:0000313" key="1">
    <source>
        <dbReference type="EMBL" id="KAJ8308622.1"/>
    </source>
</evidence>
<dbReference type="PANTHER" id="PTHR12879:SF8">
    <property type="entry name" value="SPHINGOLIPID DELTA(4)-DESATURASE DES1"/>
    <property type="match status" value="1"/>
</dbReference>
<gene>
    <name evidence="1" type="ORF">KUTeg_013496</name>
</gene>
<comment type="caution">
    <text evidence="1">The sequence shown here is derived from an EMBL/GenBank/DDBJ whole genome shotgun (WGS) entry which is preliminary data.</text>
</comment>